<gene>
    <name evidence="1" type="ORF">SOCEGT47_048400</name>
</gene>
<accession>A0A4P2Q5Q4</accession>
<sequence>MFARFLVDVAREHGLKAVVALRGAAALSRMRELRPSALTLDSNLADRRRAASRRARRRFAWAASDAAVWRPCTSAPCGPSAADAAAAAETTAVFPGTPPAVWRGTPEYSAGMRQRGMIVGKEFSVRARLVAGLMRTRADAERAVERVMRYGFRRDIISLVASDAAPGQELERGGEALGSLAAASGAVSTTVVIAGLGLVAAGPLAAALAGAGDAPCGLVGALAGAGVSEHRARAYEAGLREGAVLVAVHAHSERDAEILALILEYAGAEDVRSESAPRRPYDSFI</sequence>
<reference evidence="1 2" key="1">
    <citation type="submission" date="2015-09" db="EMBL/GenBank/DDBJ databases">
        <title>Sorangium comparison.</title>
        <authorList>
            <person name="Zaburannyi N."/>
            <person name="Bunk B."/>
            <person name="Overmann J."/>
            <person name="Mueller R."/>
        </authorList>
    </citation>
    <scope>NUCLEOTIDE SEQUENCE [LARGE SCALE GENOMIC DNA]</scope>
    <source>
        <strain evidence="1 2">So ceGT47</strain>
    </source>
</reference>
<evidence type="ECO:0000313" key="2">
    <source>
        <dbReference type="Proteomes" id="UP000295781"/>
    </source>
</evidence>
<proteinExistence type="predicted"/>
<organism evidence="1 2">
    <name type="scientific">Sorangium cellulosum</name>
    <name type="common">Polyangium cellulosum</name>
    <dbReference type="NCBI Taxonomy" id="56"/>
    <lineage>
        <taxon>Bacteria</taxon>
        <taxon>Pseudomonadati</taxon>
        <taxon>Myxococcota</taxon>
        <taxon>Polyangia</taxon>
        <taxon>Polyangiales</taxon>
        <taxon>Polyangiaceae</taxon>
        <taxon>Sorangium</taxon>
    </lineage>
</organism>
<dbReference type="AlphaFoldDB" id="A0A4P2Q5Q4"/>
<protein>
    <submittedName>
        <fullName evidence="1">Uncharacterized protein</fullName>
    </submittedName>
</protein>
<dbReference type="EMBL" id="CP012670">
    <property type="protein sequence ID" value="AUX24303.1"/>
    <property type="molecule type" value="Genomic_DNA"/>
</dbReference>
<evidence type="ECO:0000313" key="1">
    <source>
        <dbReference type="EMBL" id="AUX24303.1"/>
    </source>
</evidence>
<dbReference type="Proteomes" id="UP000295781">
    <property type="component" value="Chromosome"/>
</dbReference>
<name>A0A4P2Q5Q4_SORCE</name>